<gene>
    <name evidence="1" type="ORF">IAB70_02095</name>
</gene>
<sequence length="135" mass="15844">MIYEFSTKDMSDLLHDDLSTIQDNEGTNTEVVLTTPTTESIFPCRVIDTPLESVNNTDNAIPIRKTFQVSIEHWDNKQRICMEMADNTDKKLQKRNFIRTNSSPIVFDQITKKYKFITTYEVRYNVLTNSFCYIR</sequence>
<reference evidence="1" key="1">
    <citation type="submission" date="2020-10" db="EMBL/GenBank/DDBJ databases">
        <authorList>
            <person name="Gilroy R."/>
        </authorList>
    </citation>
    <scope>NUCLEOTIDE SEQUENCE</scope>
    <source>
        <strain evidence="1">CHK195-15760</strain>
    </source>
</reference>
<reference evidence="1" key="2">
    <citation type="journal article" date="2021" name="PeerJ">
        <title>Extensive microbial diversity within the chicken gut microbiome revealed by metagenomics and culture.</title>
        <authorList>
            <person name="Gilroy R."/>
            <person name="Ravi A."/>
            <person name="Getino M."/>
            <person name="Pursley I."/>
            <person name="Horton D.L."/>
            <person name="Alikhan N.F."/>
            <person name="Baker D."/>
            <person name="Gharbi K."/>
            <person name="Hall N."/>
            <person name="Watson M."/>
            <person name="Adriaenssens E.M."/>
            <person name="Foster-Nyarko E."/>
            <person name="Jarju S."/>
            <person name="Secka A."/>
            <person name="Antonio M."/>
            <person name="Oren A."/>
            <person name="Chaudhuri R.R."/>
            <person name="La Ragione R."/>
            <person name="Hildebrand F."/>
            <person name="Pallen M.J."/>
        </authorList>
    </citation>
    <scope>NUCLEOTIDE SEQUENCE</scope>
    <source>
        <strain evidence="1">CHK195-15760</strain>
    </source>
</reference>
<dbReference type="EMBL" id="DVNH01000016">
    <property type="protein sequence ID" value="HIU51407.1"/>
    <property type="molecule type" value="Genomic_DNA"/>
</dbReference>
<proteinExistence type="predicted"/>
<evidence type="ECO:0000313" key="1">
    <source>
        <dbReference type="EMBL" id="HIU51407.1"/>
    </source>
</evidence>
<dbReference type="Proteomes" id="UP000824093">
    <property type="component" value="Unassembled WGS sequence"/>
</dbReference>
<evidence type="ECO:0000313" key="2">
    <source>
        <dbReference type="Proteomes" id="UP000824093"/>
    </source>
</evidence>
<protein>
    <submittedName>
        <fullName evidence="1">Uncharacterized protein</fullName>
    </submittedName>
</protein>
<name>A0A9D1M0N4_9FIRM</name>
<organism evidence="1 2">
    <name type="scientific">Candidatus Merdicola faecigallinarum</name>
    <dbReference type="NCBI Taxonomy" id="2840862"/>
    <lineage>
        <taxon>Bacteria</taxon>
        <taxon>Bacillati</taxon>
        <taxon>Bacillota</taxon>
        <taxon>Clostridia</taxon>
        <taxon>Candidatus Merdicola</taxon>
    </lineage>
</organism>
<accession>A0A9D1M0N4</accession>
<comment type="caution">
    <text evidence="1">The sequence shown here is derived from an EMBL/GenBank/DDBJ whole genome shotgun (WGS) entry which is preliminary data.</text>
</comment>
<dbReference type="AlphaFoldDB" id="A0A9D1M0N4"/>